<dbReference type="InterPro" id="IPR001128">
    <property type="entry name" value="Cyt_P450"/>
</dbReference>
<evidence type="ECO:0000256" key="7">
    <source>
        <dbReference type="ARBA" id="ARBA00023002"/>
    </source>
</evidence>
<evidence type="ECO:0000256" key="11">
    <source>
        <dbReference type="PIRSR" id="PIRSR602401-1"/>
    </source>
</evidence>
<keyword evidence="5 11" id="KW-0479">Metal-binding</keyword>
<dbReference type="PANTHER" id="PTHR47947:SF26">
    <property type="entry name" value="CYTOCHROME P450"/>
    <property type="match status" value="1"/>
</dbReference>
<dbReference type="InterPro" id="IPR036396">
    <property type="entry name" value="Cyt_P450_sf"/>
</dbReference>
<feature type="binding site" description="axial binding residue" evidence="11">
    <location>
        <position position="140"/>
    </location>
    <ligand>
        <name>heme</name>
        <dbReference type="ChEBI" id="CHEBI:30413"/>
    </ligand>
    <ligandPart>
        <name>Fe</name>
        <dbReference type="ChEBI" id="CHEBI:18248"/>
    </ligandPart>
</feature>
<dbReference type="GO" id="GO:0020037">
    <property type="term" value="F:heme binding"/>
    <property type="evidence" value="ECO:0007669"/>
    <property type="project" value="InterPro"/>
</dbReference>
<dbReference type="PANTHER" id="PTHR47947">
    <property type="entry name" value="CYTOCHROME P450 82C3-RELATED"/>
    <property type="match status" value="1"/>
</dbReference>
<dbReference type="Gene3D" id="1.10.630.10">
    <property type="entry name" value="Cytochrome P450"/>
    <property type="match status" value="1"/>
</dbReference>
<protein>
    <recommendedName>
        <fullName evidence="15">Cytochrome P450</fullName>
    </recommendedName>
</protein>
<keyword evidence="10" id="KW-0472">Membrane</keyword>
<reference evidence="12 14" key="1">
    <citation type="submission" date="2018-04" db="EMBL/GenBank/DDBJ databases">
        <authorList>
            <person name="Vogel A."/>
        </authorList>
    </citation>
    <scope>NUCLEOTIDE SEQUENCE [LARGE SCALE GENOMIC DNA]</scope>
</reference>
<evidence type="ECO:0000313" key="13">
    <source>
        <dbReference type="EMBL" id="VFQ94234.1"/>
    </source>
</evidence>
<comment type="subcellular location">
    <subcellularLocation>
        <location evidence="2">Membrane</location>
    </subcellularLocation>
</comment>
<comment type="cofactor">
    <cofactor evidence="1 11">
        <name>heme</name>
        <dbReference type="ChEBI" id="CHEBI:30413"/>
    </cofactor>
</comment>
<evidence type="ECO:0000256" key="10">
    <source>
        <dbReference type="ARBA" id="ARBA00023136"/>
    </source>
</evidence>
<dbReference type="Proteomes" id="UP000595140">
    <property type="component" value="Unassembled WGS sequence"/>
</dbReference>
<keyword evidence="3 11" id="KW-0349">Heme</keyword>
<proteinExistence type="predicted"/>
<evidence type="ECO:0000256" key="5">
    <source>
        <dbReference type="ARBA" id="ARBA00022723"/>
    </source>
</evidence>
<dbReference type="GO" id="GO:0005506">
    <property type="term" value="F:iron ion binding"/>
    <property type="evidence" value="ECO:0007669"/>
    <property type="project" value="InterPro"/>
</dbReference>
<keyword evidence="8 11" id="KW-0408">Iron</keyword>
<evidence type="ECO:0000256" key="6">
    <source>
        <dbReference type="ARBA" id="ARBA00022989"/>
    </source>
</evidence>
<dbReference type="InterPro" id="IPR050651">
    <property type="entry name" value="Plant_Cytochrome_P450_Monoox"/>
</dbReference>
<evidence type="ECO:0000313" key="12">
    <source>
        <dbReference type="EMBL" id="VFQ94223.1"/>
    </source>
</evidence>
<keyword evidence="6" id="KW-1133">Transmembrane helix</keyword>
<evidence type="ECO:0000313" key="14">
    <source>
        <dbReference type="Proteomes" id="UP000595140"/>
    </source>
</evidence>
<gene>
    <name evidence="12" type="ORF">CCAM_LOCUS35999</name>
    <name evidence="13" type="ORF">CCAM_LOCUS36010</name>
</gene>
<dbReference type="AlphaFoldDB" id="A0A484MZG4"/>
<evidence type="ECO:0000256" key="8">
    <source>
        <dbReference type="ARBA" id="ARBA00023004"/>
    </source>
</evidence>
<keyword evidence="7" id="KW-0560">Oxidoreductase</keyword>
<organism evidence="12 14">
    <name type="scientific">Cuscuta campestris</name>
    <dbReference type="NCBI Taxonomy" id="132261"/>
    <lineage>
        <taxon>Eukaryota</taxon>
        <taxon>Viridiplantae</taxon>
        <taxon>Streptophyta</taxon>
        <taxon>Embryophyta</taxon>
        <taxon>Tracheophyta</taxon>
        <taxon>Spermatophyta</taxon>
        <taxon>Magnoliopsida</taxon>
        <taxon>eudicotyledons</taxon>
        <taxon>Gunneridae</taxon>
        <taxon>Pentapetalae</taxon>
        <taxon>asterids</taxon>
        <taxon>lamiids</taxon>
        <taxon>Solanales</taxon>
        <taxon>Convolvulaceae</taxon>
        <taxon>Cuscuteae</taxon>
        <taxon>Cuscuta</taxon>
        <taxon>Cuscuta subgen. Grammica</taxon>
        <taxon>Cuscuta sect. Cleistogrammica</taxon>
    </lineage>
</organism>
<dbReference type="EMBL" id="OOIL02005220">
    <property type="protein sequence ID" value="VFQ94223.1"/>
    <property type="molecule type" value="Genomic_DNA"/>
</dbReference>
<dbReference type="PRINTS" id="PR00385">
    <property type="entry name" value="P450"/>
</dbReference>
<dbReference type="OrthoDB" id="1301961at2759"/>
<evidence type="ECO:0000256" key="4">
    <source>
        <dbReference type="ARBA" id="ARBA00022692"/>
    </source>
</evidence>
<dbReference type="SUPFAM" id="SSF48264">
    <property type="entry name" value="Cytochrome P450"/>
    <property type="match status" value="1"/>
</dbReference>
<keyword evidence="9" id="KW-0503">Monooxygenase</keyword>
<evidence type="ECO:0000256" key="2">
    <source>
        <dbReference type="ARBA" id="ARBA00004370"/>
    </source>
</evidence>
<accession>A0A484MZG4</accession>
<evidence type="ECO:0008006" key="15">
    <source>
        <dbReference type="Google" id="ProtNLM"/>
    </source>
</evidence>
<dbReference type="Pfam" id="PF00067">
    <property type="entry name" value="p450"/>
    <property type="match status" value="1"/>
</dbReference>
<dbReference type="GO" id="GO:0016020">
    <property type="term" value="C:membrane"/>
    <property type="evidence" value="ECO:0007669"/>
    <property type="project" value="UniProtKB-SubCell"/>
</dbReference>
<dbReference type="GO" id="GO:0004497">
    <property type="term" value="F:monooxygenase activity"/>
    <property type="evidence" value="ECO:0007669"/>
    <property type="project" value="UniProtKB-KW"/>
</dbReference>
<keyword evidence="4" id="KW-0812">Transmembrane</keyword>
<dbReference type="GO" id="GO:0016705">
    <property type="term" value="F:oxidoreductase activity, acting on paired donors, with incorporation or reduction of molecular oxygen"/>
    <property type="evidence" value="ECO:0007669"/>
    <property type="project" value="InterPro"/>
</dbReference>
<keyword evidence="14" id="KW-1185">Reference proteome</keyword>
<sequence>MLLVGSDTTAVTMEWALSILLNHPTVLHKARSEIDDVVGPDRVMDEDDLPKLKYLQNIITETLRLFPAAPLLVLHYSSADCKIAGYDIPRGTMLLVNAWAIHRDPNLWEDPMSFRPERFDGGAHVELTELLPFGMGRRSCRGAGLARRVMGLALRSMIQCFEWERVGEGEVDLGEGIGVTLFKTEPLVAKCKAPPVHHCK</sequence>
<name>A0A484MZG4_9ASTE</name>
<evidence type="ECO:0000256" key="1">
    <source>
        <dbReference type="ARBA" id="ARBA00001971"/>
    </source>
</evidence>
<dbReference type="EMBL" id="OOIL02005220">
    <property type="protein sequence ID" value="VFQ94234.1"/>
    <property type="molecule type" value="Genomic_DNA"/>
</dbReference>
<evidence type="ECO:0000256" key="9">
    <source>
        <dbReference type="ARBA" id="ARBA00023033"/>
    </source>
</evidence>
<dbReference type="PRINTS" id="PR00463">
    <property type="entry name" value="EP450I"/>
</dbReference>
<evidence type="ECO:0000256" key="3">
    <source>
        <dbReference type="ARBA" id="ARBA00022617"/>
    </source>
</evidence>
<dbReference type="InterPro" id="IPR002401">
    <property type="entry name" value="Cyt_P450_E_grp-I"/>
</dbReference>